<dbReference type="AlphaFoldDB" id="A0AAQ3LDK0"/>
<keyword evidence="1" id="KW-1133">Transmembrane helix</keyword>
<keyword evidence="1" id="KW-0472">Membrane</keyword>
<keyword evidence="3" id="KW-1185">Reference proteome</keyword>
<protein>
    <recommendedName>
        <fullName evidence="4">Hydrogenase nickel incorporation protein HypA</fullName>
    </recommendedName>
</protein>
<feature type="transmembrane region" description="Helical" evidence="1">
    <location>
        <begin position="6"/>
        <end position="28"/>
    </location>
</feature>
<evidence type="ECO:0000313" key="3">
    <source>
        <dbReference type="Proteomes" id="UP001304300"/>
    </source>
</evidence>
<dbReference type="KEGG" id="puo:RZN69_10470"/>
<dbReference type="EMBL" id="CP136920">
    <property type="protein sequence ID" value="WOO43511.1"/>
    <property type="molecule type" value="Genomic_DNA"/>
</dbReference>
<dbReference type="Proteomes" id="UP001304300">
    <property type="component" value="Chromosome"/>
</dbReference>
<evidence type="ECO:0000256" key="1">
    <source>
        <dbReference type="SAM" id="Phobius"/>
    </source>
</evidence>
<sequence>MISIDFSWFALLYVGAGMAIIFGFWFYYDIRDRRLYQEVRDRVTFHCIKCGKIYTDNREKNVSGCPQCGFENARLKF</sequence>
<name>A0AAQ3LDK0_9BACT</name>
<organism evidence="2 3">
    <name type="scientific">Rubellicoccus peritrichatus</name>
    <dbReference type="NCBI Taxonomy" id="3080537"/>
    <lineage>
        <taxon>Bacteria</taxon>
        <taxon>Pseudomonadati</taxon>
        <taxon>Verrucomicrobiota</taxon>
        <taxon>Opitutia</taxon>
        <taxon>Puniceicoccales</taxon>
        <taxon>Cerasicoccaceae</taxon>
        <taxon>Rubellicoccus</taxon>
    </lineage>
</organism>
<evidence type="ECO:0008006" key="4">
    <source>
        <dbReference type="Google" id="ProtNLM"/>
    </source>
</evidence>
<accession>A0AAQ3LDK0</accession>
<proteinExistence type="predicted"/>
<keyword evidence="1" id="KW-0812">Transmembrane</keyword>
<gene>
    <name evidence="2" type="ORF">RZN69_10470</name>
</gene>
<evidence type="ECO:0000313" key="2">
    <source>
        <dbReference type="EMBL" id="WOO43511.1"/>
    </source>
</evidence>
<reference evidence="2 3" key="1">
    <citation type="submission" date="2023-10" db="EMBL/GenBank/DDBJ databases">
        <title>Rubellicoccus peritrichatus gen. nov., sp. nov., isolated from an algae of coral reef tank.</title>
        <authorList>
            <person name="Luo J."/>
        </authorList>
    </citation>
    <scope>NUCLEOTIDE SEQUENCE [LARGE SCALE GENOMIC DNA]</scope>
    <source>
        <strain evidence="2 3">CR14</strain>
    </source>
</reference>
<dbReference type="RefSeq" id="WP_317836068.1">
    <property type="nucleotide sequence ID" value="NZ_CP136920.1"/>
</dbReference>